<dbReference type="Proteomes" id="UP000011744">
    <property type="component" value="Unassembled WGS sequence"/>
</dbReference>
<dbReference type="PATRIC" id="fig|1244869.3.peg.4093"/>
<evidence type="ECO:0000313" key="4">
    <source>
        <dbReference type="Proteomes" id="UP000011744"/>
    </source>
</evidence>
<name>M2ZL19_9PROT</name>
<dbReference type="PROSITE" id="PS00194">
    <property type="entry name" value="THIOREDOXIN_1"/>
    <property type="match status" value="1"/>
</dbReference>
<dbReference type="OrthoDB" id="6399635at2"/>
<proteinExistence type="predicted"/>
<evidence type="ECO:0000313" key="3">
    <source>
        <dbReference type="EMBL" id="EME67997.1"/>
    </source>
</evidence>
<gene>
    <name evidence="3" type="ORF">H261_20669</name>
</gene>
<dbReference type="eggNOG" id="COG0526">
    <property type="taxonomic scope" value="Bacteria"/>
</dbReference>
<keyword evidence="4" id="KW-1185">Reference proteome</keyword>
<dbReference type="InterPro" id="IPR036249">
    <property type="entry name" value="Thioredoxin-like_sf"/>
</dbReference>
<evidence type="ECO:0000259" key="2">
    <source>
        <dbReference type="PROSITE" id="PS51352"/>
    </source>
</evidence>
<accession>M2ZL19</accession>
<dbReference type="PROSITE" id="PS51352">
    <property type="entry name" value="THIOREDOXIN_2"/>
    <property type="match status" value="1"/>
</dbReference>
<dbReference type="EMBL" id="AONQ01000089">
    <property type="protein sequence ID" value="EME67997.1"/>
    <property type="molecule type" value="Genomic_DNA"/>
</dbReference>
<feature type="domain" description="Thioredoxin" evidence="2">
    <location>
        <begin position="23"/>
        <end position="168"/>
    </location>
</feature>
<dbReference type="STRING" id="1244869.H261_20669"/>
<organism evidence="3 4">
    <name type="scientific">Paramagnetospirillum caucaseum</name>
    <dbReference type="NCBI Taxonomy" id="1244869"/>
    <lineage>
        <taxon>Bacteria</taxon>
        <taxon>Pseudomonadati</taxon>
        <taxon>Pseudomonadota</taxon>
        <taxon>Alphaproteobacteria</taxon>
        <taxon>Rhodospirillales</taxon>
        <taxon>Magnetospirillaceae</taxon>
        <taxon>Paramagnetospirillum</taxon>
    </lineage>
</organism>
<sequence>MVRAGPAEHGEDWVKRIVAALLLVLVSALPAAADPRPFMRGSWQSLIEAHAGRPLVVHFWSLTCAPCLAELPQWRETVKSGGMDFILVSTDPPEDWPKAERTLKRAGLDKVQSWAFADSFVEKLRFEIDRTWRGELPMTMLVSASGERQALTGTVSRQDIESWLGRDR</sequence>
<dbReference type="Gene3D" id="3.40.30.10">
    <property type="entry name" value="Glutaredoxin"/>
    <property type="match status" value="1"/>
</dbReference>
<dbReference type="InterPro" id="IPR017937">
    <property type="entry name" value="Thioredoxin_CS"/>
</dbReference>
<protein>
    <submittedName>
        <fullName evidence="3">Thiol-disulfide isomeras and thioredoxin</fullName>
    </submittedName>
</protein>
<keyword evidence="1" id="KW-0676">Redox-active center</keyword>
<dbReference type="SUPFAM" id="SSF52833">
    <property type="entry name" value="Thioredoxin-like"/>
    <property type="match status" value="1"/>
</dbReference>
<comment type="caution">
    <text evidence="3">The sequence shown here is derived from an EMBL/GenBank/DDBJ whole genome shotgun (WGS) entry which is preliminary data.</text>
</comment>
<dbReference type="CDD" id="cd02966">
    <property type="entry name" value="TlpA_like_family"/>
    <property type="match status" value="1"/>
</dbReference>
<evidence type="ECO:0000256" key="1">
    <source>
        <dbReference type="ARBA" id="ARBA00023284"/>
    </source>
</evidence>
<dbReference type="InterPro" id="IPR013766">
    <property type="entry name" value="Thioredoxin_domain"/>
</dbReference>
<dbReference type="AlphaFoldDB" id="M2ZL19"/>
<reference evidence="3 4" key="1">
    <citation type="journal article" date="2014" name="Genome Announc.">
        <title>Draft Genome Sequence of Magnetospirillum sp. Strain SO-1, a Freshwater Magnetotactic Bacterium Isolated from the Ol'khovka River, Russia.</title>
        <authorList>
            <person name="Grouzdev D.S."/>
            <person name="Dziuba M.V."/>
            <person name="Sukhacheva M.S."/>
            <person name="Mardanov A.V."/>
            <person name="Beletskiy A.V."/>
            <person name="Kuznetsov B.B."/>
            <person name="Skryabin K.G."/>
        </authorList>
    </citation>
    <scope>NUCLEOTIDE SEQUENCE [LARGE SCALE GENOMIC DNA]</scope>
    <source>
        <strain evidence="3 4">SO-1</strain>
    </source>
</reference>
<dbReference type="GO" id="GO:0015036">
    <property type="term" value="F:disulfide oxidoreductase activity"/>
    <property type="evidence" value="ECO:0007669"/>
    <property type="project" value="UniProtKB-ARBA"/>
</dbReference>